<dbReference type="Gene3D" id="1.10.510.10">
    <property type="entry name" value="Transferase(Phosphotransferase) domain 1"/>
    <property type="match status" value="1"/>
</dbReference>
<dbReference type="GO" id="GO:0016020">
    <property type="term" value="C:membrane"/>
    <property type="evidence" value="ECO:0007669"/>
    <property type="project" value="UniProtKB-SubCell"/>
</dbReference>
<dbReference type="Gene3D" id="3.80.10.10">
    <property type="entry name" value="Ribonuclease Inhibitor"/>
    <property type="match status" value="1"/>
</dbReference>
<dbReference type="PROSITE" id="PS50011">
    <property type="entry name" value="PROTEIN_KINASE_DOM"/>
    <property type="match status" value="1"/>
</dbReference>
<evidence type="ECO:0000256" key="1">
    <source>
        <dbReference type="ARBA" id="ARBA00004167"/>
    </source>
</evidence>
<keyword evidence="9" id="KW-0325">Glycoprotein</keyword>
<evidence type="ECO:0000259" key="11">
    <source>
        <dbReference type="PROSITE" id="PS50011"/>
    </source>
</evidence>
<organism evidence="12 13">
    <name type="scientific">Fraxinus pennsylvanica</name>
    <dbReference type="NCBI Taxonomy" id="56036"/>
    <lineage>
        <taxon>Eukaryota</taxon>
        <taxon>Viridiplantae</taxon>
        <taxon>Streptophyta</taxon>
        <taxon>Embryophyta</taxon>
        <taxon>Tracheophyta</taxon>
        <taxon>Spermatophyta</taxon>
        <taxon>Magnoliopsida</taxon>
        <taxon>eudicotyledons</taxon>
        <taxon>Gunneridae</taxon>
        <taxon>Pentapetalae</taxon>
        <taxon>asterids</taxon>
        <taxon>lamiids</taxon>
        <taxon>Lamiales</taxon>
        <taxon>Oleaceae</taxon>
        <taxon>Oleeae</taxon>
        <taxon>Fraxinus</taxon>
    </lineage>
</organism>
<feature type="domain" description="Protein kinase" evidence="11">
    <location>
        <begin position="458"/>
        <end position="740"/>
    </location>
</feature>
<evidence type="ECO:0000256" key="4">
    <source>
        <dbReference type="ARBA" id="ARBA00022729"/>
    </source>
</evidence>
<dbReference type="PANTHER" id="PTHR48007">
    <property type="entry name" value="LEUCINE-RICH REPEAT RECEPTOR-LIKE PROTEIN KINASE PXC1"/>
    <property type="match status" value="1"/>
</dbReference>
<dbReference type="InterPro" id="IPR001611">
    <property type="entry name" value="Leu-rich_rpt"/>
</dbReference>
<dbReference type="InterPro" id="IPR011009">
    <property type="entry name" value="Kinase-like_dom_sf"/>
</dbReference>
<accession>A0AAD2DRM2</accession>
<keyword evidence="4" id="KW-0732">Signal</keyword>
<protein>
    <recommendedName>
        <fullName evidence="11">Protein kinase domain-containing protein</fullName>
    </recommendedName>
</protein>
<keyword evidence="3 10" id="KW-0812">Transmembrane</keyword>
<evidence type="ECO:0000256" key="3">
    <source>
        <dbReference type="ARBA" id="ARBA00022692"/>
    </source>
</evidence>
<evidence type="ECO:0000256" key="2">
    <source>
        <dbReference type="ARBA" id="ARBA00022614"/>
    </source>
</evidence>
<feature type="transmembrane region" description="Helical" evidence="10">
    <location>
        <begin position="337"/>
        <end position="362"/>
    </location>
</feature>
<dbReference type="InterPro" id="IPR001245">
    <property type="entry name" value="Ser-Thr/Tyr_kinase_cat_dom"/>
</dbReference>
<keyword evidence="13" id="KW-1185">Reference proteome</keyword>
<dbReference type="Proteomes" id="UP000834106">
    <property type="component" value="Chromosome 5"/>
</dbReference>
<dbReference type="Pfam" id="PF08263">
    <property type="entry name" value="LRRNT_2"/>
    <property type="match status" value="1"/>
</dbReference>
<keyword evidence="6 10" id="KW-1133">Transmembrane helix</keyword>
<feature type="transmembrane region" description="Helical" evidence="10">
    <location>
        <begin position="22"/>
        <end position="40"/>
    </location>
</feature>
<keyword evidence="8" id="KW-0675">Receptor</keyword>
<dbReference type="Gene3D" id="3.30.200.20">
    <property type="entry name" value="Phosphorylase Kinase, domain 1"/>
    <property type="match status" value="1"/>
</dbReference>
<evidence type="ECO:0000313" key="13">
    <source>
        <dbReference type="Proteomes" id="UP000834106"/>
    </source>
</evidence>
<dbReference type="GO" id="GO:0004672">
    <property type="term" value="F:protein kinase activity"/>
    <property type="evidence" value="ECO:0007669"/>
    <property type="project" value="InterPro"/>
</dbReference>
<dbReference type="EMBL" id="OU503040">
    <property type="protein sequence ID" value="CAI9761141.1"/>
    <property type="molecule type" value="Genomic_DNA"/>
</dbReference>
<dbReference type="Pfam" id="PF07714">
    <property type="entry name" value="PK_Tyr_Ser-Thr"/>
    <property type="match status" value="1"/>
</dbReference>
<dbReference type="InterPro" id="IPR032675">
    <property type="entry name" value="LRR_dom_sf"/>
</dbReference>
<keyword evidence="5" id="KW-0677">Repeat</keyword>
<comment type="subcellular location">
    <subcellularLocation>
        <location evidence="1">Membrane</location>
        <topology evidence="1">Single-pass membrane protein</topology>
    </subcellularLocation>
</comment>
<evidence type="ECO:0000256" key="9">
    <source>
        <dbReference type="ARBA" id="ARBA00023180"/>
    </source>
</evidence>
<dbReference type="FunFam" id="3.80.10.10:FF:000062">
    <property type="entry name" value="protein STRUBBELIG-RECEPTOR FAMILY 3"/>
    <property type="match status" value="1"/>
</dbReference>
<keyword evidence="2" id="KW-0433">Leucine-rich repeat</keyword>
<evidence type="ECO:0000256" key="10">
    <source>
        <dbReference type="SAM" id="Phobius"/>
    </source>
</evidence>
<sequence length="777" mass="86207">MGLPFTSISFDINEYDLRSGKLGNFILWVYKINLLLFLFLDKRMAKLCTIASLITFFFWAILAFPALASTDKSDVQALRDLFRSLDSPPQLKEWKLDGGDPCEESWTGVLCFGSSVIHLKLHGLELTGTLGFDLSNLRSLKQMDLSSNHIHGDIPYFVLPNITQLNLSGNNFSQSIPYSLVYMKHLQHLNLSHNTLSGPLGDVFNGLENLKEMDISFNNFTGDLPTSFRTLTNLTRLFLQGNKFTGSVTFLADLPLSDLNIEDNHFSGLIPENFRAIQNLWIGGNRFNNNGPNYPPWNFPFDTSHDKQNITSPPSTNLTAIESYPSHNVGRHKKKGLGAAGIVLIIGGGTLVAACAALFFLIRIHRSHREILKSLGSSRGSTRSPPVSIVRDHSPMTAEYSTHVSSFSSPPMITPSHLPPVRSKMMKVSKRKSFSKNKMSMGAKIYSLSELQSVTNSFSEGNLLGEGSIGYVHRAEFPDGMIVAVKSINTVPLSIIEEEEFLDVIRNASRLRHSNIVTLLGYCMEHGQHLLVYEYIRNFSLDKALHCITYKPLSWGLRVRIALGVAQALNYMHSSCMPPIAHSNLKAANILLDEELMPRVCDCGLAILRTLTSYNVKLKASEMAIADGGYIAPEHFQTIQPGIANTKADVYAFGVLLLELLTGRRPFDCSRPQSEQSLVKWASFRLHDSESLGQMVDPVMTGTFSSKSLSRFADIVSLCIQPEQEFRPTMSEIAESLACMLHKPGTADGAEVDPFDRSFRSTNTLFSGLPTLSCYSV</sequence>
<keyword evidence="7 10" id="KW-0472">Membrane</keyword>
<evidence type="ECO:0000256" key="6">
    <source>
        <dbReference type="ARBA" id="ARBA00022989"/>
    </source>
</evidence>
<dbReference type="SUPFAM" id="SSF52058">
    <property type="entry name" value="L domain-like"/>
    <property type="match status" value="1"/>
</dbReference>
<evidence type="ECO:0000313" key="12">
    <source>
        <dbReference type="EMBL" id="CAI9761141.1"/>
    </source>
</evidence>
<dbReference type="Pfam" id="PF00560">
    <property type="entry name" value="LRR_1"/>
    <property type="match status" value="1"/>
</dbReference>
<dbReference type="SUPFAM" id="SSF56112">
    <property type="entry name" value="Protein kinase-like (PK-like)"/>
    <property type="match status" value="1"/>
</dbReference>
<feature type="transmembrane region" description="Helical" evidence="10">
    <location>
        <begin position="47"/>
        <end position="68"/>
    </location>
</feature>
<dbReference type="Pfam" id="PF13855">
    <property type="entry name" value="LRR_8"/>
    <property type="match status" value="1"/>
</dbReference>
<evidence type="ECO:0000256" key="5">
    <source>
        <dbReference type="ARBA" id="ARBA00022737"/>
    </source>
</evidence>
<name>A0AAD2DRM2_9LAMI</name>
<dbReference type="InterPro" id="IPR000719">
    <property type="entry name" value="Prot_kinase_dom"/>
</dbReference>
<evidence type="ECO:0000256" key="7">
    <source>
        <dbReference type="ARBA" id="ARBA00023136"/>
    </source>
</evidence>
<dbReference type="PANTHER" id="PTHR48007:SF56">
    <property type="entry name" value="LOW QUALITY PROTEIN: PROTEIN STRUBBELIG-RECEPTOR FAMILY 2"/>
    <property type="match status" value="1"/>
</dbReference>
<dbReference type="AlphaFoldDB" id="A0AAD2DRM2"/>
<proteinExistence type="predicted"/>
<dbReference type="FunFam" id="1.10.510.10:FF:000479">
    <property type="entry name" value="Leucine-rich repeat receptor-like protein kinase"/>
    <property type="match status" value="1"/>
</dbReference>
<dbReference type="FunFam" id="3.30.200.20:FF:000125">
    <property type="entry name" value="Protein STRUBBELIG-RECEPTOR FAMILY 8"/>
    <property type="match status" value="1"/>
</dbReference>
<dbReference type="InterPro" id="IPR046959">
    <property type="entry name" value="PRK1-6/SRF4-like"/>
</dbReference>
<dbReference type="GO" id="GO:0005524">
    <property type="term" value="F:ATP binding"/>
    <property type="evidence" value="ECO:0007669"/>
    <property type="project" value="InterPro"/>
</dbReference>
<reference evidence="12" key="1">
    <citation type="submission" date="2023-05" db="EMBL/GenBank/DDBJ databases">
        <authorList>
            <person name="Huff M."/>
        </authorList>
    </citation>
    <scope>NUCLEOTIDE SEQUENCE</scope>
</reference>
<evidence type="ECO:0000256" key="8">
    <source>
        <dbReference type="ARBA" id="ARBA00023170"/>
    </source>
</evidence>
<gene>
    <name evidence="12" type="ORF">FPE_LOCUS8571</name>
</gene>
<dbReference type="InterPro" id="IPR013210">
    <property type="entry name" value="LRR_N_plant-typ"/>
</dbReference>